<feature type="chain" id="PRO_5036843515" evidence="1">
    <location>
        <begin position="26"/>
        <end position="89"/>
    </location>
</feature>
<sequence>MPSTKFRTLAVAALFSLAGATAALADRPPTLEERAAIQEVLIAEGFTSWEKIELDDDGLWEIDDAIHTDGMKYDLELDSNLAVVKRERD</sequence>
<dbReference type="AlphaFoldDB" id="A0A931MYJ4"/>
<reference evidence="3" key="1">
    <citation type="submission" date="2020-12" db="EMBL/GenBank/DDBJ databases">
        <title>Methylobrevis albus sp. nov., isolated from fresh water lack sediment.</title>
        <authorList>
            <person name="Zou Q."/>
        </authorList>
    </citation>
    <scope>NUCLEOTIDE SEQUENCE</scope>
    <source>
        <strain evidence="3">L22</strain>
    </source>
</reference>
<name>A0A931MYJ4_9HYPH</name>
<dbReference type="RefSeq" id="WP_197310202.1">
    <property type="nucleotide sequence ID" value="NZ_JADZLT010000041.1"/>
</dbReference>
<proteinExistence type="predicted"/>
<dbReference type="InterPro" id="IPR025711">
    <property type="entry name" value="PepSY"/>
</dbReference>
<evidence type="ECO:0000259" key="2">
    <source>
        <dbReference type="Pfam" id="PF13670"/>
    </source>
</evidence>
<organism evidence="3 4">
    <name type="scientific">Methylobrevis albus</name>
    <dbReference type="NCBI Taxonomy" id="2793297"/>
    <lineage>
        <taxon>Bacteria</taxon>
        <taxon>Pseudomonadati</taxon>
        <taxon>Pseudomonadota</taxon>
        <taxon>Alphaproteobacteria</taxon>
        <taxon>Hyphomicrobiales</taxon>
        <taxon>Pleomorphomonadaceae</taxon>
        <taxon>Methylobrevis</taxon>
    </lineage>
</organism>
<gene>
    <name evidence="3" type="ORF">I5731_04630</name>
</gene>
<keyword evidence="4" id="KW-1185">Reference proteome</keyword>
<evidence type="ECO:0000256" key="1">
    <source>
        <dbReference type="SAM" id="SignalP"/>
    </source>
</evidence>
<evidence type="ECO:0000313" key="4">
    <source>
        <dbReference type="Proteomes" id="UP000631694"/>
    </source>
</evidence>
<comment type="caution">
    <text evidence="3">The sequence shown here is derived from an EMBL/GenBank/DDBJ whole genome shotgun (WGS) entry which is preliminary data.</text>
</comment>
<accession>A0A931MYJ4</accession>
<evidence type="ECO:0000313" key="3">
    <source>
        <dbReference type="EMBL" id="MBH0237099.1"/>
    </source>
</evidence>
<feature type="signal peptide" evidence="1">
    <location>
        <begin position="1"/>
        <end position="25"/>
    </location>
</feature>
<dbReference type="EMBL" id="JADZLT010000041">
    <property type="protein sequence ID" value="MBH0237099.1"/>
    <property type="molecule type" value="Genomic_DNA"/>
</dbReference>
<dbReference type="Pfam" id="PF13670">
    <property type="entry name" value="PepSY_2"/>
    <property type="match status" value="1"/>
</dbReference>
<keyword evidence="1" id="KW-0732">Signal</keyword>
<dbReference type="Proteomes" id="UP000631694">
    <property type="component" value="Unassembled WGS sequence"/>
</dbReference>
<feature type="domain" description="PepSY" evidence="2">
    <location>
        <begin position="10"/>
        <end position="86"/>
    </location>
</feature>
<protein>
    <submittedName>
        <fullName evidence="3">PepSY domain-containing protein</fullName>
    </submittedName>
</protein>